<dbReference type="RefSeq" id="WP_100904173.1">
    <property type="nucleotide sequence ID" value="NZ_CAWNNC010000009.1"/>
</dbReference>
<dbReference type="KEGG" id="nfl:COO91_10677"/>
<evidence type="ECO:0000313" key="2">
    <source>
        <dbReference type="Proteomes" id="UP000232003"/>
    </source>
</evidence>
<keyword evidence="2" id="KW-1185">Reference proteome</keyword>
<proteinExistence type="predicted"/>
<gene>
    <name evidence="1" type="ORF">COO91_10677</name>
</gene>
<dbReference type="EMBL" id="CP024793">
    <property type="protein sequence ID" value="AUB44454.1"/>
    <property type="molecule type" value="Genomic_DNA"/>
</dbReference>
<protein>
    <submittedName>
        <fullName evidence="1">Uncharacterized protein</fullName>
    </submittedName>
</protein>
<dbReference type="Proteomes" id="UP000232003">
    <property type="component" value="Plasmid pNFSY08"/>
</dbReference>
<evidence type="ECO:0000313" key="1">
    <source>
        <dbReference type="EMBL" id="AUB44454.1"/>
    </source>
</evidence>
<reference evidence="1 2" key="1">
    <citation type="submission" date="2017-11" db="EMBL/GenBank/DDBJ databases">
        <title>Complete genome of a free-living desiccation-tolerant cyanobacterium and its photosynthetic adaptation to extreme terrestrial habitat.</title>
        <authorList>
            <person name="Shang J."/>
        </authorList>
    </citation>
    <scope>NUCLEOTIDE SEQUENCE [LARGE SCALE GENOMIC DNA]</scope>
    <source>
        <strain evidence="1 2">CCNUN1</strain>
        <plasmid evidence="2">pnfsy08</plasmid>
    </source>
</reference>
<keyword evidence="1" id="KW-0614">Plasmid</keyword>
<organism evidence="1 2">
    <name type="scientific">Nostoc flagelliforme CCNUN1</name>
    <dbReference type="NCBI Taxonomy" id="2038116"/>
    <lineage>
        <taxon>Bacteria</taxon>
        <taxon>Bacillati</taxon>
        <taxon>Cyanobacteriota</taxon>
        <taxon>Cyanophyceae</taxon>
        <taxon>Nostocales</taxon>
        <taxon>Nostocaceae</taxon>
        <taxon>Nostoc</taxon>
    </lineage>
</organism>
<geneLocation type="plasmid" evidence="2">
    <name>pnfsy08</name>
</geneLocation>
<accession>A0A2K8T9T4</accession>
<sequence length="272" mass="31717">MNKIASTLGVQTYSQGKIAIDLEPCIYEQLQKQSVSPSEFIRRLVHLIATLENNKEKYNINPYTEKFHRGIHILGCHDSKLGVFPDSNLALKCSEDRPCAENPRKQFFRSIQLAWEFETKLNEQEKVLLQICPAYLHFQTCLRSALFKRVLFMPKIEGIPLGKTETGFSPEFCQTFNIPDFPEILRKFRFSLHRFLDPEQKRQLLKIQTTYLFQRLFQRGIKIFSLNQKNILATLDISGNSVRYVIIDPIADYYLPISPVYNLLTSQLCKFK</sequence>
<dbReference type="AlphaFoldDB" id="A0A2K8T9T4"/>
<name>A0A2K8T9T4_9NOSO</name>
<dbReference type="OrthoDB" id="581484at2"/>